<feature type="compositionally biased region" description="Low complexity" evidence="1">
    <location>
        <begin position="34"/>
        <end position="55"/>
    </location>
</feature>
<evidence type="ECO:0000313" key="3">
    <source>
        <dbReference type="Proteomes" id="UP000266906"/>
    </source>
</evidence>
<organism evidence="2 3">
    <name type="scientific">Kitasatospora cineracea</name>
    <dbReference type="NCBI Taxonomy" id="88074"/>
    <lineage>
        <taxon>Bacteria</taxon>
        <taxon>Bacillati</taxon>
        <taxon>Actinomycetota</taxon>
        <taxon>Actinomycetes</taxon>
        <taxon>Kitasatosporales</taxon>
        <taxon>Streptomycetaceae</taxon>
        <taxon>Kitasatospora</taxon>
    </lineage>
</organism>
<accession>A0A3N4R7L8</accession>
<reference evidence="2 3" key="1">
    <citation type="submission" date="2018-11" db="EMBL/GenBank/DDBJ databases">
        <title>Sequencing the genomes of 1000 actinobacteria strains.</title>
        <authorList>
            <person name="Klenk H.-P."/>
        </authorList>
    </citation>
    <scope>NUCLEOTIDE SEQUENCE [LARGE SCALE GENOMIC DNA]</scope>
    <source>
        <strain evidence="2 3">DSM 44781</strain>
    </source>
</reference>
<name>A0A3N4R7L8_9ACTN</name>
<dbReference type="AlphaFoldDB" id="A0A3N4R7L8"/>
<comment type="caution">
    <text evidence="2">The sequence shown here is derived from an EMBL/GenBank/DDBJ whole genome shotgun (WGS) entry which is preliminary data.</text>
</comment>
<dbReference type="RefSeq" id="WP_162871824.1">
    <property type="nucleotide sequence ID" value="NZ_RKQG01000006.1"/>
</dbReference>
<feature type="region of interest" description="Disordered" evidence="1">
    <location>
        <begin position="21"/>
        <end position="55"/>
    </location>
</feature>
<gene>
    <name evidence="2" type="ORF">EDD38_7672</name>
</gene>
<sequence>MNTSPDPVAAAQALADEVARQQQALQHLADNDRAAAAWSAANPPAPQPTTTGSHS</sequence>
<dbReference type="EMBL" id="RKQG01000006">
    <property type="protein sequence ID" value="RPE26611.1"/>
    <property type="molecule type" value="Genomic_DNA"/>
</dbReference>
<evidence type="ECO:0000256" key="1">
    <source>
        <dbReference type="SAM" id="MobiDB-lite"/>
    </source>
</evidence>
<dbReference type="Proteomes" id="UP000266906">
    <property type="component" value="Unassembled WGS sequence"/>
</dbReference>
<protein>
    <submittedName>
        <fullName evidence="2">Uncharacterized protein</fullName>
    </submittedName>
</protein>
<evidence type="ECO:0000313" key="2">
    <source>
        <dbReference type="EMBL" id="RPE26611.1"/>
    </source>
</evidence>
<keyword evidence="3" id="KW-1185">Reference proteome</keyword>
<proteinExistence type="predicted"/>